<reference evidence="4" key="1">
    <citation type="submission" date="2022-11" db="UniProtKB">
        <authorList>
            <consortium name="WormBaseParasite"/>
        </authorList>
    </citation>
    <scope>IDENTIFICATION</scope>
</reference>
<feature type="compositionally biased region" description="Polar residues" evidence="1">
    <location>
        <begin position="24"/>
        <end position="40"/>
    </location>
</feature>
<dbReference type="PANTHER" id="PTHR23020">
    <property type="entry name" value="UNCHARACTERIZED NUCLEAR HORMONE RECEPTOR-RELATED"/>
    <property type="match status" value="1"/>
</dbReference>
<dbReference type="InterPro" id="IPR015897">
    <property type="entry name" value="CHK_kinase-like"/>
</dbReference>
<dbReference type="InterPro" id="IPR011009">
    <property type="entry name" value="Kinase-like_dom_sf"/>
</dbReference>
<evidence type="ECO:0000259" key="2">
    <source>
        <dbReference type="SMART" id="SM00587"/>
    </source>
</evidence>
<evidence type="ECO:0000313" key="4">
    <source>
        <dbReference type="WBParaSite" id="PSU_v2.g5577.t1"/>
    </source>
</evidence>
<dbReference type="SMART" id="SM00587">
    <property type="entry name" value="CHK"/>
    <property type="match status" value="1"/>
</dbReference>
<feature type="domain" description="CHK kinase-like" evidence="2">
    <location>
        <begin position="196"/>
        <end position="372"/>
    </location>
</feature>
<dbReference type="AlphaFoldDB" id="A0A914Z074"/>
<name>A0A914Z074_9BILA</name>
<evidence type="ECO:0000313" key="3">
    <source>
        <dbReference type="Proteomes" id="UP000887577"/>
    </source>
</evidence>
<organism evidence="3 4">
    <name type="scientific">Panagrolaimus superbus</name>
    <dbReference type="NCBI Taxonomy" id="310955"/>
    <lineage>
        <taxon>Eukaryota</taxon>
        <taxon>Metazoa</taxon>
        <taxon>Ecdysozoa</taxon>
        <taxon>Nematoda</taxon>
        <taxon>Chromadorea</taxon>
        <taxon>Rhabditida</taxon>
        <taxon>Tylenchina</taxon>
        <taxon>Panagrolaimomorpha</taxon>
        <taxon>Panagrolaimoidea</taxon>
        <taxon>Panagrolaimidae</taxon>
        <taxon>Panagrolaimus</taxon>
    </lineage>
</organism>
<evidence type="ECO:0000256" key="1">
    <source>
        <dbReference type="SAM" id="MobiDB-lite"/>
    </source>
</evidence>
<protein>
    <submittedName>
        <fullName evidence="4">CHK kinase-like domain-containing protein</fullName>
    </submittedName>
</protein>
<dbReference type="PANTHER" id="PTHR23020:SF12">
    <property type="entry name" value="CHK KINASE-LIKE DOMAIN-CONTAINING PROTEIN"/>
    <property type="match status" value="1"/>
</dbReference>
<dbReference type="Pfam" id="PF07914">
    <property type="entry name" value="DUF1679"/>
    <property type="match status" value="1"/>
</dbReference>
<feature type="region of interest" description="Disordered" evidence="1">
    <location>
        <begin position="24"/>
        <end position="43"/>
    </location>
</feature>
<sequence>MGCGSSSASKEAVMESTTPVTILNSSKTQLNVPSNRNANGDLQPRLSVADIANTSQRASIATDFSANEDQQLQYICDTDVSLEWLYQRLTEKFKCPEEPEPQWIAERLNAIGDKDLDQTTVLRVTFGWENESLPKSVVLKICVQQQDDATDEQKLASRMFRRECSVYEWLSKHKKIPAPKIFVLKKQATEAGNGVIIMEDLSEKAIVGELAAGLNVEAVRDLLKNLAQVHALSLKSSDWTTMIAENSPFFYRQTSEFVTSVLKNKEYFDENKLQMLNRFLSPTYMSNVVSESCEDMKISQCLIHGNPVANSVFLVNKEKVTAILDWTQAHPGCYGEDVAKAICWNLRADERHENLLRLLEYYHFNLLKYYGSALEEITLDHVKKAYHTFLPIATVSFLLFLPEDLEQTEKDLLDRAHSLINDTVVMSTHMDITEKSNERTSTPLPES</sequence>
<dbReference type="SUPFAM" id="SSF56112">
    <property type="entry name" value="Protein kinase-like (PK-like)"/>
    <property type="match status" value="1"/>
</dbReference>
<dbReference type="Gene3D" id="3.90.1200.10">
    <property type="match status" value="1"/>
</dbReference>
<dbReference type="InterPro" id="IPR012877">
    <property type="entry name" value="Dhs-27"/>
</dbReference>
<proteinExistence type="predicted"/>
<dbReference type="Proteomes" id="UP000887577">
    <property type="component" value="Unplaced"/>
</dbReference>
<dbReference type="WBParaSite" id="PSU_v2.g5577.t1">
    <property type="protein sequence ID" value="PSU_v2.g5577.t1"/>
    <property type="gene ID" value="PSU_v2.g5577"/>
</dbReference>
<keyword evidence="3" id="KW-1185">Reference proteome</keyword>
<dbReference type="InterPro" id="IPR052961">
    <property type="entry name" value="Oxido-Kinase-like_Enzymes"/>
</dbReference>
<accession>A0A914Z074</accession>